<dbReference type="EMBL" id="CM042039">
    <property type="protein sequence ID" value="KAI3727050.1"/>
    <property type="molecule type" value="Genomic_DNA"/>
</dbReference>
<comment type="caution">
    <text evidence="1">The sequence shown here is derived from an EMBL/GenBank/DDBJ whole genome shotgun (WGS) entry which is preliminary data.</text>
</comment>
<organism evidence="1 2">
    <name type="scientific">Smallanthus sonchifolius</name>
    <dbReference type="NCBI Taxonomy" id="185202"/>
    <lineage>
        <taxon>Eukaryota</taxon>
        <taxon>Viridiplantae</taxon>
        <taxon>Streptophyta</taxon>
        <taxon>Embryophyta</taxon>
        <taxon>Tracheophyta</taxon>
        <taxon>Spermatophyta</taxon>
        <taxon>Magnoliopsida</taxon>
        <taxon>eudicotyledons</taxon>
        <taxon>Gunneridae</taxon>
        <taxon>Pentapetalae</taxon>
        <taxon>asterids</taxon>
        <taxon>campanulids</taxon>
        <taxon>Asterales</taxon>
        <taxon>Asteraceae</taxon>
        <taxon>Asteroideae</taxon>
        <taxon>Heliantheae alliance</taxon>
        <taxon>Millerieae</taxon>
        <taxon>Smallanthus</taxon>
    </lineage>
</organism>
<dbReference type="Proteomes" id="UP001056120">
    <property type="component" value="Linkage Group LG22"/>
</dbReference>
<evidence type="ECO:0000313" key="1">
    <source>
        <dbReference type="EMBL" id="KAI3727050.1"/>
    </source>
</evidence>
<accession>A0ACB9BYP9</accession>
<evidence type="ECO:0000313" key="2">
    <source>
        <dbReference type="Proteomes" id="UP001056120"/>
    </source>
</evidence>
<sequence length="336" mass="37749">MTAPTVSILQITATIINSFIFTQFNKIFRFKNFPLFILLSLPKMPPQEPASNSPLFHTMSSKPTLNLTKTIQKSSLTMSLTKRKLILILIFILVSASLARVLRITITTSYFKNLEQVSSASYNTRPDTFGDKILSDKELQFLSYIILQKFPCNLLVFGLEDQYLKLPAINEGGKTVFLEDKPEKLIEMMGNVNGSTRVFRIRYKTSAKEAYKLLKHARTHSSCSLRSGIRTLTAKCKIALTGLPKEVLKTKWDVIVVDGPGGDGPESPGRMGAIYMAGVLARAGNGTNVVVHDVDRMIEKWFSWEFLSEKNLVSSKGKFWNFKIAQKKNLVSLKQV</sequence>
<reference evidence="2" key="1">
    <citation type="journal article" date="2022" name="Mol. Ecol. Resour.">
        <title>The genomes of chicory, endive, great burdock and yacon provide insights into Asteraceae palaeo-polyploidization history and plant inulin production.</title>
        <authorList>
            <person name="Fan W."/>
            <person name="Wang S."/>
            <person name="Wang H."/>
            <person name="Wang A."/>
            <person name="Jiang F."/>
            <person name="Liu H."/>
            <person name="Zhao H."/>
            <person name="Xu D."/>
            <person name="Zhang Y."/>
        </authorList>
    </citation>
    <scope>NUCLEOTIDE SEQUENCE [LARGE SCALE GENOMIC DNA]</scope>
    <source>
        <strain evidence="2">cv. Yunnan</strain>
    </source>
</reference>
<keyword evidence="2" id="KW-1185">Reference proteome</keyword>
<name>A0ACB9BYP9_9ASTR</name>
<protein>
    <submittedName>
        <fullName evidence="1">Uncharacterized protein</fullName>
    </submittedName>
</protein>
<gene>
    <name evidence="1" type="ORF">L1987_66859</name>
</gene>
<reference evidence="1 2" key="2">
    <citation type="journal article" date="2022" name="Mol. Ecol. Resour.">
        <title>The genomes of chicory, endive, great burdock and yacon provide insights into Asteraceae paleo-polyploidization history and plant inulin production.</title>
        <authorList>
            <person name="Fan W."/>
            <person name="Wang S."/>
            <person name="Wang H."/>
            <person name="Wang A."/>
            <person name="Jiang F."/>
            <person name="Liu H."/>
            <person name="Zhao H."/>
            <person name="Xu D."/>
            <person name="Zhang Y."/>
        </authorList>
    </citation>
    <scope>NUCLEOTIDE SEQUENCE [LARGE SCALE GENOMIC DNA]</scope>
    <source>
        <strain evidence="2">cv. Yunnan</strain>
        <tissue evidence="1">Leaves</tissue>
    </source>
</reference>
<proteinExistence type="predicted"/>